<protein>
    <submittedName>
        <fullName evidence="2">Uncharacterized protein</fullName>
    </submittedName>
</protein>
<keyword evidence="3" id="KW-1185">Reference proteome</keyword>
<dbReference type="Pfam" id="PF24129">
    <property type="entry name" value="DUF7396"/>
    <property type="match status" value="1"/>
</dbReference>
<keyword evidence="1" id="KW-0472">Membrane</keyword>
<name>A0A2H4YG72_9CAUD</name>
<evidence type="ECO:0000256" key="1">
    <source>
        <dbReference type="SAM" id="Phobius"/>
    </source>
</evidence>
<feature type="transmembrane region" description="Helical" evidence="1">
    <location>
        <begin position="7"/>
        <end position="26"/>
    </location>
</feature>
<proteinExistence type="predicted"/>
<reference evidence="2 3" key="1">
    <citation type="submission" date="2017-10" db="EMBL/GenBank/DDBJ databases">
        <title>Antibacterial composition for extension of chilled fish shelf life and decreasing of risk of food-borne infections, bacteriophage strains for its preparation.</title>
        <authorList>
            <person name="Zulkarneev E.R."/>
            <person name="Aleshkin A.V."/>
            <person name="Rubalsky O.V."/>
            <person name="Kiseleva I.A."/>
            <person name="Rubalskii E.O."/>
            <person name="Lebedev S.N."/>
        </authorList>
    </citation>
    <scope>NUCLEOTIDE SEQUENCE [LARGE SCALE GENOMIC DNA]</scope>
</reference>
<organism evidence="2 3">
    <name type="scientific">Citrobacter phage CF1 ERZ-2017</name>
    <dbReference type="NCBI Taxonomy" id="2267236"/>
    <lineage>
        <taxon>Viruses</taxon>
        <taxon>Duplodnaviria</taxon>
        <taxon>Heunggongvirae</taxon>
        <taxon>Uroviricota</taxon>
        <taxon>Caudoviricetes</taxon>
        <taxon>Pantevenvirales</taxon>
        <taxon>Straboviridae</taxon>
        <taxon>Tevenvirinae</taxon>
        <taxon>Moonvirus</taxon>
        <taxon>Moonvirus cf1</taxon>
    </lineage>
</organism>
<sequence>MKRVTTSIVILAIAMMAVFYGVAYGITEILLFLVNVTIDIGSIIW</sequence>
<gene>
    <name evidence="2" type="ORF">Cf1_00307</name>
</gene>
<accession>A0A2H4YG72</accession>
<keyword evidence="1" id="KW-0812">Transmembrane</keyword>
<evidence type="ECO:0000313" key="2">
    <source>
        <dbReference type="EMBL" id="AUE23170.1"/>
    </source>
</evidence>
<dbReference type="InterPro" id="IPR055820">
    <property type="entry name" value="DUF7396"/>
</dbReference>
<keyword evidence="1" id="KW-1133">Transmembrane helix</keyword>
<dbReference type="EMBL" id="MG250484">
    <property type="protein sequence ID" value="AUE23170.1"/>
    <property type="molecule type" value="Genomic_DNA"/>
</dbReference>
<evidence type="ECO:0000313" key="3">
    <source>
        <dbReference type="Proteomes" id="UP000240395"/>
    </source>
</evidence>
<dbReference type="Proteomes" id="UP000240395">
    <property type="component" value="Segment"/>
</dbReference>